<dbReference type="AlphaFoldDB" id="A0A849P391"/>
<accession>A0A849P391</accession>
<evidence type="ECO:0000313" key="2">
    <source>
        <dbReference type="Proteomes" id="UP000537862"/>
    </source>
</evidence>
<name>A0A849P391_9BURK</name>
<gene>
    <name evidence="1" type="ORF">HKX39_02820</name>
</gene>
<dbReference type="EMBL" id="JABGBN010000001">
    <property type="protein sequence ID" value="NOL51111.1"/>
    <property type="molecule type" value="Genomic_DNA"/>
</dbReference>
<sequence length="58" mass="6827">MQLTVRERKEAVQFAVDNNQLEGILIGEEALAIFNRWAEGDISFQEVEDRIYELCRIR</sequence>
<dbReference type="Proteomes" id="UP000537862">
    <property type="component" value="Unassembled WGS sequence"/>
</dbReference>
<dbReference type="CDD" id="cd11586">
    <property type="entry name" value="VbhA_like"/>
    <property type="match status" value="1"/>
</dbReference>
<dbReference type="Gene3D" id="1.10.8.1050">
    <property type="entry name" value="Antitoxin VbhA-like"/>
    <property type="match status" value="1"/>
</dbReference>
<dbReference type="InterPro" id="IPR033788">
    <property type="entry name" value="VbhA-like"/>
</dbReference>
<keyword evidence="2" id="KW-1185">Reference proteome</keyword>
<dbReference type="RefSeq" id="WP_171679781.1">
    <property type="nucleotide sequence ID" value="NZ_JABGBN010000001.1"/>
</dbReference>
<organism evidence="1 2">
    <name type="scientific">Pelistega suis</name>
    <dbReference type="NCBI Taxonomy" id="1631957"/>
    <lineage>
        <taxon>Bacteria</taxon>
        <taxon>Pseudomonadati</taxon>
        <taxon>Pseudomonadota</taxon>
        <taxon>Betaproteobacteria</taxon>
        <taxon>Burkholderiales</taxon>
        <taxon>Alcaligenaceae</taxon>
        <taxon>Pelistega</taxon>
    </lineage>
</organism>
<evidence type="ECO:0000313" key="1">
    <source>
        <dbReference type="EMBL" id="NOL51111.1"/>
    </source>
</evidence>
<protein>
    <submittedName>
        <fullName evidence="1">Antitoxin VbhA family protein</fullName>
    </submittedName>
</protein>
<dbReference type="InterPro" id="IPR043038">
    <property type="entry name" value="VbhA_sf"/>
</dbReference>
<proteinExistence type="predicted"/>
<reference evidence="1 2" key="1">
    <citation type="submission" date="2020-05" db="EMBL/GenBank/DDBJ databases">
        <authorList>
            <person name="Niu N."/>
        </authorList>
    </citation>
    <scope>NUCLEOTIDE SEQUENCE [LARGE SCALE GENOMIC DNA]</scope>
    <source>
        <strain evidence="1 2">3340-03</strain>
    </source>
</reference>
<comment type="caution">
    <text evidence="1">The sequence shown here is derived from an EMBL/GenBank/DDBJ whole genome shotgun (WGS) entry which is preliminary data.</text>
</comment>